<feature type="domain" description="COI1 F-box" evidence="1">
    <location>
        <begin position="40"/>
        <end position="79"/>
    </location>
</feature>
<dbReference type="InterPro" id="IPR041567">
    <property type="entry name" value="COI1_F-box"/>
</dbReference>
<dbReference type="PANTHER" id="PTHR16134:SF148">
    <property type="entry name" value="S-PHASE KINASE-ASSOCIATED PROTEIN 2, ISOFORM A"/>
    <property type="match status" value="1"/>
</dbReference>
<reference evidence="3" key="2">
    <citation type="journal article" date="2017" name="J. Anim. Genet.">
        <title>Multiple reference genome sequences of hot pepper reveal the massive evolution of plant disease resistance genes by retroduplication.</title>
        <authorList>
            <person name="Kim S."/>
            <person name="Park J."/>
            <person name="Yeom S.-I."/>
            <person name="Kim Y.-M."/>
            <person name="Seo E."/>
            <person name="Kim K.-T."/>
            <person name="Kim M.-S."/>
            <person name="Lee J.M."/>
            <person name="Cheong K."/>
            <person name="Shin H.-S."/>
            <person name="Kim S.-B."/>
            <person name="Han K."/>
            <person name="Lee J."/>
            <person name="Park M."/>
            <person name="Lee H.-A."/>
            <person name="Lee H.-Y."/>
            <person name="Lee Y."/>
            <person name="Oh S."/>
            <person name="Lee J.H."/>
            <person name="Choi E."/>
            <person name="Choi E."/>
            <person name="Lee S.E."/>
            <person name="Jeon J."/>
            <person name="Kim H."/>
            <person name="Choi G."/>
            <person name="Song H."/>
            <person name="Lee J."/>
            <person name="Lee S.-C."/>
            <person name="Kwon J.-K."/>
            <person name="Lee H.-Y."/>
            <person name="Koo N."/>
            <person name="Hong Y."/>
            <person name="Kim R.W."/>
            <person name="Kang W.-H."/>
            <person name="Huh J.H."/>
            <person name="Kang B.-C."/>
            <person name="Yang T.-J."/>
            <person name="Lee Y.-H."/>
            <person name="Bennetzen J.L."/>
            <person name="Choi D."/>
        </authorList>
    </citation>
    <scope>NUCLEOTIDE SEQUENCE [LARGE SCALE GENOMIC DNA]</scope>
    <source>
        <strain evidence="3">cv. PBC81</strain>
    </source>
</reference>
<proteinExistence type="predicted"/>
<protein>
    <recommendedName>
        <fullName evidence="1">COI1 F-box domain-containing protein</fullName>
    </recommendedName>
</protein>
<dbReference type="EMBL" id="MLFT02000003">
    <property type="protein sequence ID" value="PHT52423.1"/>
    <property type="molecule type" value="Genomic_DNA"/>
</dbReference>
<organism evidence="2 3">
    <name type="scientific">Capsicum baccatum</name>
    <name type="common">Peruvian pepper</name>
    <dbReference type="NCBI Taxonomy" id="33114"/>
    <lineage>
        <taxon>Eukaryota</taxon>
        <taxon>Viridiplantae</taxon>
        <taxon>Streptophyta</taxon>
        <taxon>Embryophyta</taxon>
        <taxon>Tracheophyta</taxon>
        <taxon>Spermatophyta</taxon>
        <taxon>Magnoliopsida</taxon>
        <taxon>eudicotyledons</taxon>
        <taxon>Gunneridae</taxon>
        <taxon>Pentapetalae</taxon>
        <taxon>asterids</taxon>
        <taxon>lamiids</taxon>
        <taxon>Solanales</taxon>
        <taxon>Solanaceae</taxon>
        <taxon>Solanoideae</taxon>
        <taxon>Capsiceae</taxon>
        <taxon>Capsicum</taxon>
    </lineage>
</organism>
<reference evidence="2 3" key="1">
    <citation type="journal article" date="2017" name="Genome Biol.">
        <title>New reference genome sequences of hot pepper reveal the massive evolution of plant disease-resistance genes by retroduplication.</title>
        <authorList>
            <person name="Kim S."/>
            <person name="Park J."/>
            <person name="Yeom S.I."/>
            <person name="Kim Y.M."/>
            <person name="Seo E."/>
            <person name="Kim K.T."/>
            <person name="Kim M.S."/>
            <person name="Lee J.M."/>
            <person name="Cheong K."/>
            <person name="Shin H.S."/>
            <person name="Kim S.B."/>
            <person name="Han K."/>
            <person name="Lee J."/>
            <person name="Park M."/>
            <person name="Lee H.A."/>
            <person name="Lee H.Y."/>
            <person name="Lee Y."/>
            <person name="Oh S."/>
            <person name="Lee J.H."/>
            <person name="Choi E."/>
            <person name="Choi E."/>
            <person name="Lee S.E."/>
            <person name="Jeon J."/>
            <person name="Kim H."/>
            <person name="Choi G."/>
            <person name="Song H."/>
            <person name="Lee J."/>
            <person name="Lee S.C."/>
            <person name="Kwon J.K."/>
            <person name="Lee H.Y."/>
            <person name="Koo N."/>
            <person name="Hong Y."/>
            <person name="Kim R.W."/>
            <person name="Kang W.H."/>
            <person name="Huh J.H."/>
            <person name="Kang B.C."/>
            <person name="Yang T.J."/>
            <person name="Lee Y.H."/>
            <person name="Bennetzen J.L."/>
            <person name="Choi D."/>
        </authorList>
    </citation>
    <scope>NUCLEOTIDE SEQUENCE [LARGE SCALE GENOMIC DNA]</scope>
    <source>
        <strain evidence="3">cv. PBC81</strain>
    </source>
</reference>
<evidence type="ECO:0000259" key="1">
    <source>
        <dbReference type="Pfam" id="PF18511"/>
    </source>
</evidence>
<dbReference type="STRING" id="33114.A0A2G2X4N4"/>
<name>A0A2G2X4N4_CAPBA</name>
<sequence>MDEIYSSVFLRIFSCFESTKLNPTLKKPRESVDLSELTQSTFPDEVLEKVLSLVQSHKDRNSASLGCKDWYNAERWTRAKLFIGNCYSVSPEIRIGVLIFRLGLMFLPKFTPFPEELRLKRMAVRDESLEFLAKSFHGFKVLSLLRCDGFSTDGISSIASHCKSLTELDIQENGMDDISGSWLSCFPDDFASLEVLNFASLNSEISIDALKRLVSRCKSLRVLKVNKNVTLSQLQRLLVRAPQLIELGTGCFLPELTSRQSLTPVKEEGLEAVGTSCPLLEELRVFPANPFEEDIVHGVTESGFVAVSTGCPKLQYVLYFCRQMTNAAVAMIVHNCPDFTHFRLCIMNPGQPDYMTSEPMDEAFGALYAKNLETLSVAFAGSSDWALLSGLEKYESMRCLWMSACSVTMNGCRLLAQEKPRLNVEVIKDENSDDFADKLYVHRSVAGPRRDVPPFVVTL</sequence>
<evidence type="ECO:0000313" key="3">
    <source>
        <dbReference type="Proteomes" id="UP000224567"/>
    </source>
</evidence>
<dbReference type="InterPro" id="IPR032675">
    <property type="entry name" value="LRR_dom_sf"/>
</dbReference>
<dbReference type="Gene3D" id="3.80.10.10">
    <property type="entry name" value="Ribonuclease Inhibitor"/>
    <property type="match status" value="1"/>
</dbReference>
<dbReference type="SUPFAM" id="SSF52047">
    <property type="entry name" value="RNI-like"/>
    <property type="match status" value="1"/>
</dbReference>
<dbReference type="FunFam" id="1.20.1280.50:FF:000006">
    <property type="entry name" value="Transport inhibitor response 1"/>
    <property type="match status" value="1"/>
</dbReference>
<accession>A0A2G2X4N4</accession>
<dbReference type="CDD" id="cd22159">
    <property type="entry name" value="F-box_AtTIR1-like"/>
    <property type="match status" value="1"/>
</dbReference>
<gene>
    <name evidence="2" type="ORF">CQW23_06885</name>
</gene>
<dbReference type="PANTHER" id="PTHR16134">
    <property type="entry name" value="F-BOX/TPR REPEAT PROTEIN POF3"/>
    <property type="match status" value="1"/>
</dbReference>
<dbReference type="AlphaFoldDB" id="A0A2G2X4N4"/>
<evidence type="ECO:0000313" key="2">
    <source>
        <dbReference type="EMBL" id="PHT52423.1"/>
    </source>
</evidence>
<dbReference type="Pfam" id="PF18511">
    <property type="entry name" value="F-box_5"/>
    <property type="match status" value="1"/>
</dbReference>
<comment type="caution">
    <text evidence="2">The sequence shown here is derived from an EMBL/GenBank/DDBJ whole genome shotgun (WGS) entry which is preliminary data.</text>
</comment>
<dbReference type="Proteomes" id="UP000224567">
    <property type="component" value="Unassembled WGS sequence"/>
</dbReference>
<dbReference type="OrthoDB" id="423607at2759"/>
<dbReference type="Gene3D" id="1.20.1280.50">
    <property type="match status" value="1"/>
</dbReference>
<keyword evidence="3" id="KW-1185">Reference proteome</keyword>